<dbReference type="SUPFAM" id="SSF47413">
    <property type="entry name" value="lambda repressor-like DNA-binding domains"/>
    <property type="match status" value="1"/>
</dbReference>
<evidence type="ECO:0000256" key="2">
    <source>
        <dbReference type="ARBA" id="ARBA00023125"/>
    </source>
</evidence>
<evidence type="ECO:0000256" key="3">
    <source>
        <dbReference type="ARBA" id="ARBA00023163"/>
    </source>
</evidence>
<keyword evidence="3" id="KW-0804">Transcription</keyword>
<dbReference type="EMBL" id="JAKZBV010000002">
    <property type="protein sequence ID" value="MCH6472380.1"/>
    <property type="molecule type" value="Genomic_DNA"/>
</dbReference>
<dbReference type="Gene3D" id="1.10.260.40">
    <property type="entry name" value="lambda repressor-like DNA-binding domains"/>
    <property type="match status" value="1"/>
</dbReference>
<dbReference type="PANTHER" id="PTHR30146:SF109">
    <property type="entry name" value="HTH-TYPE TRANSCRIPTIONAL REGULATOR GALS"/>
    <property type="match status" value="1"/>
</dbReference>
<sequence>MSETSETESPARVPAKLVDVARHAGVSTGTVSNVLNRPGRVRADLRARVEQSIEELGFLGSRVASQLKNGRSSLIGVVLPDVGNPFWADLLRGVEQVLDRYDLTLVVASTRLDPIREQRLLEALARHRVDGLILAPARRSFQLAEVFLDRPFGVVTIDQRAPAKRWSSVALDDVKGGELAAGHLLERGYRQLVLVNCSDSASWPADRRAGVRKAIAEHGLLEADCLTEVLPAGEGTVADGFAAAEEVAQAVRGEPTGVICGNDLLALGLLRGLHDRGLRVPEDLALVGYDDVDFAAALSPGLTSVRQPSFDMGAAAARLLLSQAEGHSHHVTFEPELIPRGSSGALPMPRSPFHLH</sequence>
<keyword evidence="2" id="KW-0238">DNA-binding</keyword>
<dbReference type="InterPro" id="IPR028082">
    <property type="entry name" value="Peripla_BP_I"/>
</dbReference>
<keyword evidence="1" id="KW-0805">Transcription regulation</keyword>
<name>A0ABS9U707_9MICC</name>
<feature type="region of interest" description="Disordered" evidence="4">
    <location>
        <begin position="335"/>
        <end position="356"/>
    </location>
</feature>
<dbReference type="Gene3D" id="3.40.50.2300">
    <property type="match status" value="2"/>
</dbReference>
<evidence type="ECO:0000256" key="4">
    <source>
        <dbReference type="SAM" id="MobiDB-lite"/>
    </source>
</evidence>
<evidence type="ECO:0000256" key="1">
    <source>
        <dbReference type="ARBA" id="ARBA00023015"/>
    </source>
</evidence>
<evidence type="ECO:0000259" key="5">
    <source>
        <dbReference type="PROSITE" id="PS50932"/>
    </source>
</evidence>
<dbReference type="RefSeq" id="WP_241056547.1">
    <property type="nucleotide sequence ID" value="NZ_JAKZBV010000002.1"/>
</dbReference>
<gene>
    <name evidence="6" type="ORF">L0M17_20845</name>
</gene>
<dbReference type="Proteomes" id="UP001202922">
    <property type="component" value="Unassembled WGS sequence"/>
</dbReference>
<dbReference type="Pfam" id="PF13377">
    <property type="entry name" value="Peripla_BP_3"/>
    <property type="match status" value="1"/>
</dbReference>
<evidence type="ECO:0000313" key="7">
    <source>
        <dbReference type="Proteomes" id="UP001202922"/>
    </source>
</evidence>
<dbReference type="PROSITE" id="PS00356">
    <property type="entry name" value="HTH_LACI_1"/>
    <property type="match status" value="1"/>
</dbReference>
<organism evidence="6 7">
    <name type="scientific">Sinomonas terrae</name>
    <dbReference type="NCBI Taxonomy" id="2908838"/>
    <lineage>
        <taxon>Bacteria</taxon>
        <taxon>Bacillati</taxon>
        <taxon>Actinomycetota</taxon>
        <taxon>Actinomycetes</taxon>
        <taxon>Micrococcales</taxon>
        <taxon>Micrococcaceae</taxon>
        <taxon>Sinomonas</taxon>
    </lineage>
</organism>
<keyword evidence="7" id="KW-1185">Reference proteome</keyword>
<dbReference type="SMART" id="SM00354">
    <property type="entry name" value="HTH_LACI"/>
    <property type="match status" value="1"/>
</dbReference>
<dbReference type="CDD" id="cd01392">
    <property type="entry name" value="HTH_LacI"/>
    <property type="match status" value="1"/>
</dbReference>
<evidence type="ECO:0000313" key="6">
    <source>
        <dbReference type="EMBL" id="MCH6472380.1"/>
    </source>
</evidence>
<feature type="domain" description="HTH lacI-type" evidence="5">
    <location>
        <begin position="15"/>
        <end position="69"/>
    </location>
</feature>
<accession>A0ABS9U707</accession>
<protein>
    <submittedName>
        <fullName evidence="6">LacI family transcriptional regulator</fullName>
    </submittedName>
</protein>
<dbReference type="InterPro" id="IPR010982">
    <property type="entry name" value="Lambda_DNA-bd_dom_sf"/>
</dbReference>
<dbReference type="SUPFAM" id="SSF53822">
    <property type="entry name" value="Periplasmic binding protein-like I"/>
    <property type="match status" value="1"/>
</dbReference>
<reference evidence="6 7" key="1">
    <citation type="submission" date="2022-03" db="EMBL/GenBank/DDBJ databases">
        <title>Sinomonas sp. isolated from a soil.</title>
        <authorList>
            <person name="Han J."/>
            <person name="Kim D.-U."/>
        </authorList>
    </citation>
    <scope>NUCLEOTIDE SEQUENCE [LARGE SCALE GENOMIC DNA]</scope>
    <source>
        <strain evidence="6 7">5-5</strain>
    </source>
</reference>
<dbReference type="PROSITE" id="PS50932">
    <property type="entry name" value="HTH_LACI_2"/>
    <property type="match status" value="1"/>
</dbReference>
<proteinExistence type="predicted"/>
<comment type="caution">
    <text evidence="6">The sequence shown here is derived from an EMBL/GenBank/DDBJ whole genome shotgun (WGS) entry which is preliminary data.</text>
</comment>
<dbReference type="InterPro" id="IPR046335">
    <property type="entry name" value="LacI/GalR-like_sensor"/>
</dbReference>
<dbReference type="PANTHER" id="PTHR30146">
    <property type="entry name" value="LACI-RELATED TRANSCRIPTIONAL REPRESSOR"/>
    <property type="match status" value="1"/>
</dbReference>
<dbReference type="InterPro" id="IPR000843">
    <property type="entry name" value="HTH_LacI"/>
</dbReference>
<dbReference type="Pfam" id="PF00356">
    <property type="entry name" value="LacI"/>
    <property type="match status" value="1"/>
</dbReference>